<sequence>MISLRQHAISLVAVFLALALGLFLGSGFVGDRVNSVTGTSRDRIGDLEKQRDQLNEQVNAANSFDAAVAPRLIDGALKGQSVLVVTAPNAADADVDAVKESISTAGGRFSGQIAMTDALVADQNAEQLRTIVDQTIPPGATLRSELTDSGGRIGDLLGALVLHRDGQAAASGGDIRLGLQALREGGFIGYADSAISPADLVVVVTGDALGEDSGAQGALTGRMAAAMAARGQGGVLVGRTGSATGGSPLAVVRSDPALGNAVSTVDNVDQQTGRITTVLALAQEADGRTGGYGTGPGARAITVGAEPGPAASAG</sequence>
<proteinExistence type="predicted"/>
<gene>
    <name evidence="1" type="primary">mctB</name>
    <name evidence="1" type="ORF">D7316_01310</name>
</gene>
<dbReference type="RefSeq" id="WP_124707541.1">
    <property type="nucleotide sequence ID" value="NZ_CP033972.1"/>
</dbReference>
<dbReference type="KEGG" id="gom:D7316_01310"/>
<dbReference type="EMBL" id="CP033972">
    <property type="protein sequence ID" value="AZG44723.1"/>
    <property type="molecule type" value="Genomic_DNA"/>
</dbReference>
<dbReference type="Pfam" id="PF11382">
    <property type="entry name" value="MctB"/>
    <property type="match status" value="1"/>
</dbReference>
<dbReference type="Proteomes" id="UP000271469">
    <property type="component" value="Chromosome"/>
</dbReference>
<dbReference type="GO" id="GO:0055070">
    <property type="term" value="P:copper ion homeostasis"/>
    <property type="evidence" value="ECO:0007669"/>
    <property type="project" value="InterPro"/>
</dbReference>
<dbReference type="AlphaFoldDB" id="A0A3G8JI85"/>
<protein>
    <submittedName>
        <fullName evidence="1">Copper transporter MctB</fullName>
    </submittedName>
</protein>
<evidence type="ECO:0000313" key="1">
    <source>
        <dbReference type="EMBL" id="AZG44723.1"/>
    </source>
</evidence>
<reference evidence="1 2" key="1">
    <citation type="submission" date="2018-11" db="EMBL/GenBank/DDBJ databases">
        <title>Gordonia insulae sp. nov., isolated from an island soil.</title>
        <authorList>
            <person name="Kim Y.S."/>
            <person name="Kim S.B."/>
        </authorList>
    </citation>
    <scope>NUCLEOTIDE SEQUENCE [LARGE SCALE GENOMIC DNA]</scope>
    <source>
        <strain evidence="1 2">MMS17-SY073</strain>
    </source>
</reference>
<accession>A0A3G8JI85</accession>
<dbReference type="InterPro" id="IPR021522">
    <property type="entry name" value="MctB"/>
</dbReference>
<organism evidence="1 2">
    <name type="scientific">Gordonia insulae</name>
    <dbReference type="NCBI Taxonomy" id="2420509"/>
    <lineage>
        <taxon>Bacteria</taxon>
        <taxon>Bacillati</taxon>
        <taxon>Actinomycetota</taxon>
        <taxon>Actinomycetes</taxon>
        <taxon>Mycobacteriales</taxon>
        <taxon>Gordoniaceae</taxon>
        <taxon>Gordonia</taxon>
    </lineage>
</organism>
<dbReference type="OrthoDB" id="4350157at2"/>
<dbReference type="GO" id="GO:0016020">
    <property type="term" value="C:membrane"/>
    <property type="evidence" value="ECO:0007669"/>
    <property type="project" value="InterPro"/>
</dbReference>
<name>A0A3G8JI85_9ACTN</name>
<evidence type="ECO:0000313" key="2">
    <source>
        <dbReference type="Proteomes" id="UP000271469"/>
    </source>
</evidence>
<keyword evidence="2" id="KW-1185">Reference proteome</keyword>